<feature type="transmembrane region" description="Helical" evidence="1">
    <location>
        <begin position="736"/>
        <end position="758"/>
    </location>
</feature>
<gene>
    <name evidence="3" type="ORF">HINF_LOCUS12925</name>
    <name evidence="2" type="ORF">HINF_LOCUS17456</name>
</gene>
<feature type="transmembrane region" description="Helical" evidence="1">
    <location>
        <begin position="1028"/>
        <end position="1046"/>
    </location>
</feature>
<feature type="transmembrane region" description="Helical" evidence="1">
    <location>
        <begin position="405"/>
        <end position="429"/>
    </location>
</feature>
<comment type="caution">
    <text evidence="2">The sequence shown here is derived from an EMBL/GenBank/DDBJ whole genome shotgun (WGS) entry which is preliminary data.</text>
</comment>
<proteinExistence type="predicted"/>
<evidence type="ECO:0000256" key="1">
    <source>
        <dbReference type="SAM" id="Phobius"/>
    </source>
</evidence>
<evidence type="ECO:0000313" key="3">
    <source>
        <dbReference type="EMBL" id="CAL5993136.1"/>
    </source>
</evidence>
<feature type="transmembrane region" description="Helical" evidence="1">
    <location>
        <begin position="441"/>
        <end position="461"/>
    </location>
</feature>
<sequence>MIFLTYVFNQNWCKIYTGIESFNPIISIYNLSQQTDAYLAFKIRYGHRDPKFYTKYIFTQATAEQTQLDIIAYDTIASVVEICSSEEDNIKYMNNVAVITDYEEIDNLEIQQKYFLMIHPFYEKCMNPKFDYFEFTPSVNGQLLTIYETPKNWGDVTVDYSSCYKRVPIDLTPKDGIIYANSHEVLYPVYNPNLQNYGKNYGNFLYPALSIYQQADNKTFFYSMPSDPLDENDEAYISKSLLFGAHFGGENVTVFVGGPRDDEKMFGFENITIYNSCVQFYSDSPRDIEYPLNSGIIFNIRTETVYNIDDIDYTVYFGPFVCVEEFNYMPAMFYTAEDPALKQIHNNLEYINRSFEASVKNKTWKYLTQDQEANIEAIQYTRSLIKYLDNICKQAFFSRKFLRNLIITMAIITFTVIFSNVCLFTILTVKKQVERSKRYIIIYYTTTLTTIVIILLCCFVINSFGIIFIFFVAFISIYVIIRGLKNYVIVNEEENAEENDDNSIQTENSSNKLIKQQKTQRVITFWSQYIIWAIFKVLEIIQTITDTMQMLQYLQVQYYENQVAKVQYLMYPADKMLEAAQYLAQSAAYPILLVVISLINQEIMKQDWFKNCIQSPANKLDNKTFLIKLLFLVFGYFQGFVYNVFFEFSENQLQLNSITNDQLQYNMQVIVKIILSGTIYSISKYQLVLEYYYQLNQVIIKAFTNIIQIVTNTLIIFITILKIVKHMLKCNFKAVYVQIQIFFISICLFINYILMLVLDPIVNVLFPTSLMFQELTGNCPFLLQVFGIVEHQDEFAKYASHLLATDTQSILNRLLASVQVGASTLFFSMLLTKNQNVSINPIYQWFSIFFGCVQFITPFVCKNMGGQLLSRQQMKLISQQYTQELNMQQSNNDNSQQQNVEYKQYKIKQFSMQNQIISLQNQLAEAQCQYHKSLLSLRGDYKHPFDYYEDYLSGFIFTGYGVIPGFGIVLSTIAKYMNATGLASDGQSIMTQTRVEKLKTLFQIFLDLMQLLLIVLGILFALRTNNKALYLSFIILYIVIFYIQMLNEQLVDVFGKNIYQYVQQAFQCFKQNKSNNKGINKIQDNNLIAENTIETQYTETELTHESQKSNLENKSSNIYMAYI</sequence>
<accession>A0AA86P355</accession>
<keyword evidence="1" id="KW-0472">Membrane</keyword>
<dbReference type="AlphaFoldDB" id="A0AA86P355"/>
<evidence type="ECO:0000313" key="2">
    <source>
        <dbReference type="EMBL" id="CAI9929811.1"/>
    </source>
</evidence>
<feature type="transmembrane region" description="Helical" evidence="1">
    <location>
        <begin position="467"/>
        <end position="484"/>
    </location>
</feature>
<feature type="transmembrane region" description="Helical" evidence="1">
    <location>
        <begin position="625"/>
        <end position="645"/>
    </location>
</feature>
<feature type="transmembrane region" description="Helical" evidence="1">
    <location>
        <begin position="665"/>
        <end position="682"/>
    </location>
</feature>
<dbReference type="EMBL" id="CAXDID020000029">
    <property type="protein sequence ID" value="CAL5993136.1"/>
    <property type="molecule type" value="Genomic_DNA"/>
</dbReference>
<keyword evidence="1" id="KW-0812">Transmembrane</keyword>
<dbReference type="EMBL" id="CATOUU010000440">
    <property type="protein sequence ID" value="CAI9929811.1"/>
    <property type="molecule type" value="Genomic_DNA"/>
</dbReference>
<feature type="transmembrane region" description="Helical" evidence="1">
    <location>
        <begin position="702"/>
        <end position="724"/>
    </location>
</feature>
<feature type="transmembrane region" description="Helical" evidence="1">
    <location>
        <begin position="579"/>
        <end position="599"/>
    </location>
</feature>
<feature type="transmembrane region" description="Helical" evidence="1">
    <location>
        <begin position="810"/>
        <end position="830"/>
    </location>
</feature>
<reference evidence="3 4" key="2">
    <citation type="submission" date="2024-07" db="EMBL/GenBank/DDBJ databases">
        <authorList>
            <person name="Akdeniz Z."/>
        </authorList>
    </citation>
    <scope>NUCLEOTIDE SEQUENCE [LARGE SCALE GENOMIC DNA]</scope>
</reference>
<reference evidence="2" key="1">
    <citation type="submission" date="2023-06" db="EMBL/GenBank/DDBJ databases">
        <authorList>
            <person name="Kurt Z."/>
        </authorList>
    </citation>
    <scope>NUCLEOTIDE SEQUENCE</scope>
</reference>
<evidence type="ECO:0008006" key="5">
    <source>
        <dbReference type="Google" id="ProtNLM"/>
    </source>
</evidence>
<dbReference type="Proteomes" id="UP001642409">
    <property type="component" value="Unassembled WGS sequence"/>
</dbReference>
<keyword evidence="4" id="KW-1185">Reference proteome</keyword>
<keyword evidence="1" id="KW-1133">Transmembrane helix</keyword>
<feature type="transmembrane region" description="Helical" evidence="1">
    <location>
        <begin position="1000"/>
        <end position="1022"/>
    </location>
</feature>
<feature type="transmembrane region" description="Helical" evidence="1">
    <location>
        <begin position="842"/>
        <end position="861"/>
    </location>
</feature>
<protein>
    <recommendedName>
        <fullName evidence="5">Transmembrane protein</fullName>
    </recommendedName>
</protein>
<evidence type="ECO:0000313" key="4">
    <source>
        <dbReference type="Proteomes" id="UP001642409"/>
    </source>
</evidence>
<organism evidence="2">
    <name type="scientific">Hexamita inflata</name>
    <dbReference type="NCBI Taxonomy" id="28002"/>
    <lineage>
        <taxon>Eukaryota</taxon>
        <taxon>Metamonada</taxon>
        <taxon>Diplomonadida</taxon>
        <taxon>Hexamitidae</taxon>
        <taxon>Hexamitinae</taxon>
        <taxon>Hexamita</taxon>
    </lineage>
</organism>
<name>A0AA86P355_9EUKA</name>